<reference evidence="1 2" key="1">
    <citation type="submission" date="2019-01" db="EMBL/GenBank/DDBJ databases">
        <title>A draft genome assembly of the solar-powered sea slug Elysia chlorotica.</title>
        <authorList>
            <person name="Cai H."/>
            <person name="Li Q."/>
            <person name="Fang X."/>
            <person name="Li J."/>
            <person name="Curtis N.E."/>
            <person name="Altenburger A."/>
            <person name="Shibata T."/>
            <person name="Feng M."/>
            <person name="Maeda T."/>
            <person name="Schwartz J.A."/>
            <person name="Shigenobu S."/>
            <person name="Lundholm N."/>
            <person name="Nishiyama T."/>
            <person name="Yang H."/>
            <person name="Hasebe M."/>
            <person name="Li S."/>
            <person name="Pierce S.K."/>
            <person name="Wang J."/>
        </authorList>
    </citation>
    <scope>NUCLEOTIDE SEQUENCE [LARGE SCALE GENOMIC DNA]</scope>
    <source>
        <strain evidence="1">EC2010</strain>
        <tissue evidence="1">Whole organism of an adult</tissue>
    </source>
</reference>
<evidence type="ECO:0000313" key="2">
    <source>
        <dbReference type="Proteomes" id="UP000271974"/>
    </source>
</evidence>
<dbReference type="Proteomes" id="UP000271974">
    <property type="component" value="Unassembled WGS sequence"/>
</dbReference>
<sequence>MDLMDADIYLRPRYLQIQLRDTKKKYTIGFHSVKEYMFFIKSIKIQLEAKSRQKELWLQRRIASLHRSCAVEARQKTEFCDDSLYDIIRQDLQTQRLVASTRTQHMWHLRTLARGWSPWCCLVLAITTCVRKINQ</sequence>
<dbReference type="OrthoDB" id="10493207at2759"/>
<organism evidence="1 2">
    <name type="scientific">Elysia chlorotica</name>
    <name type="common">Eastern emerald elysia</name>
    <name type="synonym">Sea slug</name>
    <dbReference type="NCBI Taxonomy" id="188477"/>
    <lineage>
        <taxon>Eukaryota</taxon>
        <taxon>Metazoa</taxon>
        <taxon>Spiralia</taxon>
        <taxon>Lophotrochozoa</taxon>
        <taxon>Mollusca</taxon>
        <taxon>Gastropoda</taxon>
        <taxon>Heterobranchia</taxon>
        <taxon>Euthyneura</taxon>
        <taxon>Panpulmonata</taxon>
        <taxon>Sacoglossa</taxon>
        <taxon>Placobranchoidea</taxon>
        <taxon>Plakobranchidae</taxon>
        <taxon>Elysia</taxon>
    </lineage>
</organism>
<dbReference type="EMBL" id="RQTK01001159">
    <property type="protein sequence ID" value="RUS71783.1"/>
    <property type="molecule type" value="Genomic_DNA"/>
</dbReference>
<evidence type="ECO:0000313" key="1">
    <source>
        <dbReference type="EMBL" id="RUS71783.1"/>
    </source>
</evidence>
<keyword evidence="2" id="KW-1185">Reference proteome</keyword>
<protein>
    <submittedName>
        <fullName evidence="1">Uncharacterized protein</fullName>
    </submittedName>
</protein>
<comment type="caution">
    <text evidence="1">The sequence shown here is derived from an EMBL/GenBank/DDBJ whole genome shotgun (WGS) entry which is preliminary data.</text>
</comment>
<proteinExistence type="predicted"/>
<name>A0A3S1AYT0_ELYCH</name>
<accession>A0A3S1AYT0</accession>
<gene>
    <name evidence="1" type="ORF">EGW08_020452</name>
</gene>
<dbReference type="AlphaFoldDB" id="A0A3S1AYT0"/>